<keyword evidence="3 11" id="KW-0032">Aminotransferase</keyword>
<evidence type="ECO:0000256" key="8">
    <source>
        <dbReference type="PIRSR" id="PIRSR006468-1"/>
    </source>
</evidence>
<proteinExistence type="inferred from homology"/>
<dbReference type="GO" id="GO:0004084">
    <property type="term" value="F:branched-chain-amino-acid transaminase activity"/>
    <property type="evidence" value="ECO:0007669"/>
    <property type="project" value="UniProtKB-EC"/>
</dbReference>
<dbReference type="GO" id="GO:0009082">
    <property type="term" value="P:branched-chain amino acid biosynthetic process"/>
    <property type="evidence" value="ECO:0007669"/>
    <property type="project" value="UniProtKB-KW"/>
</dbReference>
<dbReference type="InterPro" id="IPR043131">
    <property type="entry name" value="BCAT-like_N"/>
</dbReference>
<accession>A0ABD3U2L1</accession>
<comment type="cofactor">
    <cofactor evidence="1 10">
        <name>pyridoxal 5'-phosphate</name>
        <dbReference type="ChEBI" id="CHEBI:597326"/>
    </cofactor>
</comment>
<evidence type="ECO:0000256" key="3">
    <source>
        <dbReference type="ARBA" id="ARBA00022576"/>
    </source>
</evidence>
<dbReference type="InterPro" id="IPR036038">
    <property type="entry name" value="Aminotransferase-like"/>
</dbReference>
<dbReference type="Gene3D" id="3.30.470.10">
    <property type="match status" value="1"/>
</dbReference>
<dbReference type="PIRSF" id="PIRSF006468">
    <property type="entry name" value="BCAT1"/>
    <property type="match status" value="1"/>
</dbReference>
<dbReference type="PANTHER" id="PTHR11825">
    <property type="entry name" value="SUBGROUP IIII AMINOTRANSFERASE"/>
    <property type="match status" value="1"/>
</dbReference>
<comment type="catalytic activity">
    <reaction evidence="11">
        <text>L-leucine + 2-oxoglutarate = 4-methyl-2-oxopentanoate + L-glutamate</text>
        <dbReference type="Rhea" id="RHEA:18321"/>
        <dbReference type="ChEBI" id="CHEBI:16810"/>
        <dbReference type="ChEBI" id="CHEBI:17865"/>
        <dbReference type="ChEBI" id="CHEBI:29985"/>
        <dbReference type="ChEBI" id="CHEBI:57427"/>
        <dbReference type="EC" id="2.6.1.42"/>
    </reaction>
</comment>
<dbReference type="NCBIfam" id="TIGR01123">
    <property type="entry name" value="ilvE_II"/>
    <property type="match status" value="1"/>
</dbReference>
<dbReference type="EC" id="2.6.1.42" evidence="11"/>
<dbReference type="Pfam" id="PF01063">
    <property type="entry name" value="Aminotran_4"/>
    <property type="match status" value="1"/>
</dbReference>
<dbReference type="CDD" id="cd01557">
    <property type="entry name" value="BCAT_beta_family"/>
    <property type="match status" value="1"/>
</dbReference>
<evidence type="ECO:0000256" key="7">
    <source>
        <dbReference type="ARBA" id="ARBA00023304"/>
    </source>
</evidence>
<keyword evidence="7 11" id="KW-0100">Branched-chain amino acid biosynthesis</keyword>
<keyword evidence="4 11" id="KW-0028">Amino-acid biosynthesis</keyword>
<keyword evidence="13" id="KW-1185">Reference proteome</keyword>
<reference evidence="12 13" key="1">
    <citation type="submission" date="2024-11" db="EMBL/GenBank/DDBJ databases">
        <title>Chromosome-level genome assembly of the freshwater bivalve Anodonta woodiana.</title>
        <authorList>
            <person name="Chen X."/>
        </authorList>
    </citation>
    <scope>NUCLEOTIDE SEQUENCE [LARGE SCALE GENOMIC DNA]</scope>
    <source>
        <strain evidence="12">MN2024</strain>
        <tissue evidence="12">Gills</tissue>
    </source>
</reference>
<dbReference type="Gene3D" id="3.20.10.10">
    <property type="entry name" value="D-amino Acid Aminotransferase, subunit A, domain 2"/>
    <property type="match status" value="1"/>
</dbReference>
<evidence type="ECO:0000256" key="5">
    <source>
        <dbReference type="ARBA" id="ARBA00022679"/>
    </source>
</evidence>
<protein>
    <recommendedName>
        <fullName evidence="11">Branched-chain-amino-acid aminotransferase</fullName>
        <ecNumber evidence="11">2.6.1.42</ecNumber>
    </recommendedName>
</protein>
<dbReference type="AlphaFoldDB" id="A0ABD3U2L1"/>
<gene>
    <name evidence="12" type="ORF">ACJMK2_020624</name>
</gene>
<comment type="caution">
    <text evidence="12">The sequence shown here is derived from an EMBL/GenBank/DDBJ whole genome shotgun (WGS) entry which is preliminary data.</text>
</comment>
<dbReference type="GO" id="GO:0008652">
    <property type="term" value="P:amino acid biosynthetic process"/>
    <property type="evidence" value="ECO:0007669"/>
    <property type="project" value="UniProtKB-KW"/>
</dbReference>
<evidence type="ECO:0000256" key="9">
    <source>
        <dbReference type="RuleBase" id="RU004106"/>
    </source>
</evidence>
<keyword evidence="6 10" id="KW-0663">Pyridoxal phosphate</keyword>
<dbReference type="PROSITE" id="PS00770">
    <property type="entry name" value="AA_TRANSFER_CLASS_4"/>
    <property type="match status" value="1"/>
</dbReference>
<evidence type="ECO:0000256" key="2">
    <source>
        <dbReference type="ARBA" id="ARBA00009320"/>
    </source>
</evidence>
<dbReference type="FunFam" id="3.20.10.10:FF:000004">
    <property type="entry name" value="Branched-chain-amino-acid aminotransferase"/>
    <property type="match status" value="1"/>
</dbReference>
<dbReference type="InterPro" id="IPR005786">
    <property type="entry name" value="B_amino_transII"/>
</dbReference>
<feature type="modified residue" description="N6-(pyridoxal phosphate)lysine" evidence="8">
    <location>
        <position position="241"/>
    </location>
</feature>
<evidence type="ECO:0000256" key="4">
    <source>
        <dbReference type="ARBA" id="ARBA00022605"/>
    </source>
</evidence>
<organism evidence="12 13">
    <name type="scientific">Sinanodonta woodiana</name>
    <name type="common">Chinese pond mussel</name>
    <name type="synonym">Anodonta woodiana</name>
    <dbReference type="NCBI Taxonomy" id="1069815"/>
    <lineage>
        <taxon>Eukaryota</taxon>
        <taxon>Metazoa</taxon>
        <taxon>Spiralia</taxon>
        <taxon>Lophotrochozoa</taxon>
        <taxon>Mollusca</taxon>
        <taxon>Bivalvia</taxon>
        <taxon>Autobranchia</taxon>
        <taxon>Heteroconchia</taxon>
        <taxon>Palaeoheterodonta</taxon>
        <taxon>Unionida</taxon>
        <taxon>Unionoidea</taxon>
        <taxon>Unionidae</taxon>
        <taxon>Unioninae</taxon>
        <taxon>Sinanodonta</taxon>
    </lineage>
</organism>
<dbReference type="InterPro" id="IPR018300">
    <property type="entry name" value="Aminotrans_IV_CS"/>
</dbReference>
<evidence type="ECO:0000256" key="11">
    <source>
        <dbReference type="RuleBase" id="RU004517"/>
    </source>
</evidence>
<dbReference type="SUPFAM" id="SSF56752">
    <property type="entry name" value="D-aminoacid aminotransferase-like PLP-dependent enzymes"/>
    <property type="match status" value="1"/>
</dbReference>
<dbReference type="InterPro" id="IPR001544">
    <property type="entry name" value="Aminotrans_IV"/>
</dbReference>
<dbReference type="Proteomes" id="UP001634394">
    <property type="component" value="Unassembled WGS sequence"/>
</dbReference>
<dbReference type="PANTHER" id="PTHR11825:SF44">
    <property type="entry name" value="BRANCHED-CHAIN-AMINO-ACID AMINOTRANSFERASE"/>
    <property type="match status" value="1"/>
</dbReference>
<sequence>MAIRITGVWSVKVSGGKAVSILQPRWIQICSTSSRLASTAAPVSFKASDLQIKRAEKSKPKPKVEDLVFGANYSDHMLEIEYTPDKGWGKPVISPFHNLSVHPGIKALHYAVELFEGMKAYHCVDNKIRLFRPMENMKRLLSTAERLCLPTFDGREFLKCIKKLVSIDSEWVPRSLESSLYIRPTFIGTEPTLGVSKSSSSLLYVLIGPVGPYFKTGFKPVSLLADPQFVRAWPGGLGSYKAASNYAPTVYVSNYAAQKGCQQVLWLFGNDHQLTEVGTMNLFTFWVNEQGEKELITAPLNGLILPGITRKSLLELARKWGEFKVTERNYTMAEVQKALNEKRLLEMFGSGTACVVCPVEKILYNEEWLKIPAVEEKNLTKRFLEELTNIQYGKVPHEWTETLDY</sequence>
<dbReference type="NCBIfam" id="NF009897">
    <property type="entry name" value="PRK13357.1"/>
    <property type="match status" value="1"/>
</dbReference>
<comment type="catalytic activity">
    <reaction evidence="11">
        <text>L-isoleucine + 2-oxoglutarate = (S)-3-methyl-2-oxopentanoate + L-glutamate</text>
        <dbReference type="Rhea" id="RHEA:24801"/>
        <dbReference type="ChEBI" id="CHEBI:16810"/>
        <dbReference type="ChEBI" id="CHEBI:29985"/>
        <dbReference type="ChEBI" id="CHEBI:35146"/>
        <dbReference type="ChEBI" id="CHEBI:58045"/>
        <dbReference type="EC" id="2.6.1.42"/>
    </reaction>
</comment>
<name>A0ABD3U2L1_SINWO</name>
<evidence type="ECO:0000313" key="12">
    <source>
        <dbReference type="EMBL" id="KAL3842632.1"/>
    </source>
</evidence>
<evidence type="ECO:0000256" key="10">
    <source>
        <dbReference type="RuleBase" id="RU004516"/>
    </source>
</evidence>
<dbReference type="FunFam" id="3.30.470.10:FF:000002">
    <property type="entry name" value="Branched-chain-amino-acid aminotransferase"/>
    <property type="match status" value="1"/>
</dbReference>
<dbReference type="EMBL" id="JBJQND010000017">
    <property type="protein sequence ID" value="KAL3842632.1"/>
    <property type="molecule type" value="Genomic_DNA"/>
</dbReference>
<comment type="catalytic activity">
    <reaction evidence="11">
        <text>L-valine + 2-oxoglutarate = 3-methyl-2-oxobutanoate + L-glutamate</text>
        <dbReference type="Rhea" id="RHEA:24813"/>
        <dbReference type="ChEBI" id="CHEBI:11851"/>
        <dbReference type="ChEBI" id="CHEBI:16810"/>
        <dbReference type="ChEBI" id="CHEBI:29985"/>
        <dbReference type="ChEBI" id="CHEBI:57762"/>
        <dbReference type="EC" id="2.6.1.42"/>
    </reaction>
</comment>
<keyword evidence="5 11" id="KW-0808">Transferase</keyword>
<dbReference type="InterPro" id="IPR033939">
    <property type="entry name" value="BCAT_family"/>
</dbReference>
<evidence type="ECO:0000313" key="13">
    <source>
        <dbReference type="Proteomes" id="UP001634394"/>
    </source>
</evidence>
<comment type="similarity">
    <text evidence="2 9">Belongs to the class-IV pyridoxal-phosphate-dependent aminotransferase family.</text>
</comment>
<evidence type="ECO:0000256" key="1">
    <source>
        <dbReference type="ARBA" id="ARBA00001933"/>
    </source>
</evidence>
<dbReference type="InterPro" id="IPR043132">
    <property type="entry name" value="BCAT-like_C"/>
</dbReference>
<evidence type="ECO:0000256" key="6">
    <source>
        <dbReference type="ARBA" id="ARBA00022898"/>
    </source>
</evidence>